<protein>
    <submittedName>
        <fullName evidence="1">Uncharacterized protein</fullName>
    </submittedName>
</protein>
<name>A0ABN8ZU93_RANTA</name>
<accession>A0ABN8ZU93</accession>
<gene>
    <name evidence="1" type="ORF">MRATA1EN1_LOCUS26080</name>
</gene>
<dbReference type="EMBL" id="OX459942">
    <property type="protein sequence ID" value="CAI9177118.1"/>
    <property type="molecule type" value="Genomic_DNA"/>
</dbReference>
<organism evidence="1 2">
    <name type="scientific">Rangifer tarandus platyrhynchus</name>
    <name type="common">Svalbard reindeer</name>
    <dbReference type="NCBI Taxonomy" id="3082113"/>
    <lineage>
        <taxon>Eukaryota</taxon>
        <taxon>Metazoa</taxon>
        <taxon>Chordata</taxon>
        <taxon>Craniata</taxon>
        <taxon>Vertebrata</taxon>
        <taxon>Euteleostomi</taxon>
        <taxon>Mammalia</taxon>
        <taxon>Eutheria</taxon>
        <taxon>Laurasiatheria</taxon>
        <taxon>Artiodactyla</taxon>
        <taxon>Ruminantia</taxon>
        <taxon>Pecora</taxon>
        <taxon>Cervidae</taxon>
        <taxon>Odocoileinae</taxon>
        <taxon>Rangifer</taxon>
    </lineage>
</organism>
<evidence type="ECO:0000313" key="2">
    <source>
        <dbReference type="Proteomes" id="UP001176941"/>
    </source>
</evidence>
<sequence length="129" mass="14333">MEPGSCSQQHLVLSTACQHISQVWIFPGEPAILFQLFSSNWFTGILRSLKLNSFSSQYPGAGDWISGTSLLPGWRDGLLHQYGCTCSLVLMPTLTKHILCNMESIIKSLDIQRDVVKGNKREGKKAHSL</sequence>
<proteinExistence type="predicted"/>
<evidence type="ECO:0000313" key="1">
    <source>
        <dbReference type="EMBL" id="CAI9177118.1"/>
    </source>
</evidence>
<reference evidence="1" key="1">
    <citation type="submission" date="2023-04" db="EMBL/GenBank/DDBJ databases">
        <authorList>
            <consortium name="ELIXIR-Norway"/>
        </authorList>
    </citation>
    <scope>NUCLEOTIDE SEQUENCE [LARGE SCALE GENOMIC DNA]</scope>
</reference>
<keyword evidence="2" id="KW-1185">Reference proteome</keyword>
<dbReference type="Proteomes" id="UP001176941">
    <property type="component" value="Chromosome 6"/>
</dbReference>